<keyword evidence="3" id="KW-1185">Reference proteome</keyword>
<feature type="non-terminal residue" evidence="2">
    <location>
        <position position="35"/>
    </location>
</feature>
<keyword evidence="1" id="KW-0472">Membrane</keyword>
<dbReference type="EMBL" id="JALHAT010000036">
    <property type="protein sequence ID" value="MCJ1962304.1"/>
    <property type="molecule type" value="Genomic_DNA"/>
</dbReference>
<keyword evidence="1" id="KW-1133">Transmembrane helix</keyword>
<evidence type="ECO:0000313" key="3">
    <source>
        <dbReference type="Proteomes" id="UP001162802"/>
    </source>
</evidence>
<feature type="transmembrane region" description="Helical" evidence="1">
    <location>
        <begin position="6"/>
        <end position="25"/>
    </location>
</feature>
<name>A0ABT0AGI0_9SPHN</name>
<organism evidence="2 3">
    <name type="scientific">Novosphingobium mangrovi</name>
    <name type="common">ex Hu et al. 2023</name>
    <dbReference type="NCBI Taxonomy" id="2930094"/>
    <lineage>
        <taxon>Bacteria</taxon>
        <taxon>Pseudomonadati</taxon>
        <taxon>Pseudomonadota</taxon>
        <taxon>Alphaproteobacteria</taxon>
        <taxon>Sphingomonadales</taxon>
        <taxon>Sphingomonadaceae</taxon>
        <taxon>Novosphingobium</taxon>
    </lineage>
</organism>
<keyword evidence="1" id="KW-0812">Transmembrane</keyword>
<accession>A0ABT0AGI0</accession>
<evidence type="ECO:0000256" key="1">
    <source>
        <dbReference type="SAM" id="Phobius"/>
    </source>
</evidence>
<protein>
    <submittedName>
        <fullName evidence="2">SURF1 family protein</fullName>
    </submittedName>
</protein>
<sequence>MRSIPIISTLVVLAAVGVMIALGVWQLERREEKAD</sequence>
<gene>
    <name evidence="2" type="ORF">MTR65_16550</name>
</gene>
<reference evidence="2" key="1">
    <citation type="submission" date="2022-03" db="EMBL/GenBank/DDBJ databases">
        <title>Identification of a novel bacterium isolated from mangrove sediments.</title>
        <authorList>
            <person name="Pan X."/>
        </authorList>
    </citation>
    <scope>NUCLEOTIDE SEQUENCE</scope>
    <source>
        <strain evidence="2">B2637</strain>
    </source>
</reference>
<proteinExistence type="predicted"/>
<comment type="caution">
    <text evidence="2">The sequence shown here is derived from an EMBL/GenBank/DDBJ whole genome shotgun (WGS) entry which is preliminary data.</text>
</comment>
<evidence type="ECO:0000313" key="2">
    <source>
        <dbReference type="EMBL" id="MCJ1962304.1"/>
    </source>
</evidence>
<dbReference type="Proteomes" id="UP001162802">
    <property type="component" value="Unassembled WGS sequence"/>
</dbReference>